<keyword evidence="1" id="KW-0812">Transmembrane</keyword>
<dbReference type="PANTHER" id="PTHR38441">
    <property type="entry name" value="INTEGRAL MEMBRANE PROTEIN-RELATED"/>
    <property type="match status" value="1"/>
</dbReference>
<name>A0A3D9ZVI7_9ACTN</name>
<protein>
    <submittedName>
        <fullName evidence="2">Uncharacterized membrane protein (DUF485 family)</fullName>
    </submittedName>
</protein>
<organism evidence="2 3">
    <name type="scientific">Asanoa ferruginea</name>
    <dbReference type="NCBI Taxonomy" id="53367"/>
    <lineage>
        <taxon>Bacteria</taxon>
        <taxon>Bacillati</taxon>
        <taxon>Actinomycetota</taxon>
        <taxon>Actinomycetes</taxon>
        <taxon>Micromonosporales</taxon>
        <taxon>Micromonosporaceae</taxon>
        <taxon>Asanoa</taxon>
    </lineage>
</organism>
<sequence length="117" mass="12594">MGSGGVMDTGDSASADDQYSAVYDSAEFQALQRRSNGFIVWVSVLFYGWWFVGISLAAFVPGVFRQGIGGPLNVGMLFLVLSFVLVAAVSLAYMRFASKRLDPAGEAIRMDLEGGLR</sequence>
<keyword evidence="3" id="KW-1185">Reference proteome</keyword>
<comment type="caution">
    <text evidence="2">The sequence shown here is derived from an EMBL/GenBank/DDBJ whole genome shotgun (WGS) entry which is preliminary data.</text>
</comment>
<dbReference type="Pfam" id="PF04341">
    <property type="entry name" value="DUF485"/>
    <property type="match status" value="1"/>
</dbReference>
<dbReference type="AlphaFoldDB" id="A0A3D9ZVI7"/>
<feature type="transmembrane region" description="Helical" evidence="1">
    <location>
        <begin position="38"/>
        <end position="60"/>
    </location>
</feature>
<accession>A0A3D9ZVI7</accession>
<evidence type="ECO:0000256" key="1">
    <source>
        <dbReference type="SAM" id="Phobius"/>
    </source>
</evidence>
<evidence type="ECO:0000313" key="3">
    <source>
        <dbReference type="Proteomes" id="UP000256913"/>
    </source>
</evidence>
<proteinExistence type="predicted"/>
<dbReference type="InterPro" id="IPR007436">
    <property type="entry name" value="DUF485"/>
</dbReference>
<dbReference type="PANTHER" id="PTHR38441:SF1">
    <property type="entry name" value="MEMBRANE PROTEIN"/>
    <property type="match status" value="1"/>
</dbReference>
<keyword evidence="1" id="KW-0472">Membrane</keyword>
<dbReference type="Proteomes" id="UP000256913">
    <property type="component" value="Unassembled WGS sequence"/>
</dbReference>
<feature type="transmembrane region" description="Helical" evidence="1">
    <location>
        <begin position="72"/>
        <end position="93"/>
    </location>
</feature>
<dbReference type="EMBL" id="QUMQ01000001">
    <property type="protein sequence ID" value="REG00980.1"/>
    <property type="molecule type" value="Genomic_DNA"/>
</dbReference>
<gene>
    <name evidence="2" type="ORF">DFJ67_7051</name>
</gene>
<keyword evidence="1" id="KW-1133">Transmembrane helix</keyword>
<reference evidence="2 3" key="1">
    <citation type="submission" date="2018-08" db="EMBL/GenBank/DDBJ databases">
        <title>Sequencing the genomes of 1000 actinobacteria strains.</title>
        <authorList>
            <person name="Klenk H.-P."/>
        </authorList>
    </citation>
    <scope>NUCLEOTIDE SEQUENCE [LARGE SCALE GENOMIC DNA]</scope>
    <source>
        <strain evidence="2 3">DSM 44099</strain>
    </source>
</reference>
<evidence type="ECO:0000313" key="2">
    <source>
        <dbReference type="EMBL" id="REG00980.1"/>
    </source>
</evidence>